<comment type="caution">
    <text evidence="1">The sequence shown here is derived from an EMBL/GenBank/DDBJ whole genome shotgun (WGS) entry which is preliminary data.</text>
</comment>
<evidence type="ECO:0000313" key="2">
    <source>
        <dbReference type="Proteomes" id="UP000277179"/>
    </source>
</evidence>
<dbReference type="InterPro" id="IPR025737">
    <property type="entry name" value="FApF"/>
</dbReference>
<name>A0A3M4QT91_9PSED</name>
<dbReference type="Pfam" id="PF13557">
    <property type="entry name" value="Phenol_MetA_deg"/>
    <property type="match status" value="1"/>
</dbReference>
<evidence type="ECO:0000313" key="1">
    <source>
        <dbReference type="EMBL" id="RMQ93502.1"/>
    </source>
</evidence>
<accession>A0A3M4QT91</accession>
<protein>
    <recommendedName>
        <fullName evidence="3">Phenol degradation protein meta</fullName>
    </recommendedName>
</protein>
<dbReference type="Proteomes" id="UP000277179">
    <property type="component" value="Unassembled WGS sequence"/>
</dbReference>
<dbReference type="AlphaFoldDB" id="A0A3M4QT91"/>
<gene>
    <name evidence="1" type="ORF">ALP97_100240</name>
</gene>
<dbReference type="EMBL" id="RBRL01000008">
    <property type="protein sequence ID" value="RMQ93502.1"/>
    <property type="molecule type" value="Genomic_DNA"/>
</dbReference>
<sequence>MLGCCALGQRGQSAGGRRVGRHLRVGPATAINPGAAPRAGSLEQQQKYRTYKMLKPILRTVAATTFVALTSTAHAYDLPGLNLGTTSFYDGSPAPAGPGWYLEEYLTYSRSSRFNDAHGNKLALPRQDVEVVAPTTQIIYVGQPLANGAMPGFTLINTSLAHVNVDDGLNNAALSSRAGFGDLTVGAFLQLPTLNRADGSPLLTQRVEADVSIPVGAYDRKRSINPGSNFWSFNPYYAATYWFSPKWSASGRFMYLWNGKNDDPQAGFGDVSDTQAGQALHANLTLQYALSQQLSVGLNGYWLKQITDTQVDGHAVSGRREKVWAIGPGLVYAFSKEEVLSVNAYFEQQAQNRTEGNKLVLNWLHKF</sequence>
<reference evidence="1 2" key="1">
    <citation type="submission" date="2018-08" db="EMBL/GenBank/DDBJ databases">
        <title>Recombination of ecologically and evolutionarily significant loci maintains genetic cohesion in the Pseudomonas syringae species complex.</title>
        <authorList>
            <person name="Dillon M."/>
            <person name="Thakur S."/>
            <person name="Almeida R.N.D."/>
            <person name="Weir B.S."/>
            <person name="Guttman D.S."/>
        </authorList>
    </citation>
    <scope>NUCLEOTIDE SEQUENCE [LARGE SCALE GENOMIC DNA]</scope>
    <source>
        <strain evidence="1 2">ICMP 11288</strain>
    </source>
</reference>
<organism evidence="1 2">
    <name type="scientific">Pseudomonas salomonii</name>
    <dbReference type="NCBI Taxonomy" id="191391"/>
    <lineage>
        <taxon>Bacteria</taxon>
        <taxon>Pseudomonadati</taxon>
        <taxon>Pseudomonadota</taxon>
        <taxon>Gammaproteobacteria</taxon>
        <taxon>Pseudomonadales</taxon>
        <taxon>Pseudomonadaceae</taxon>
        <taxon>Pseudomonas</taxon>
    </lineage>
</organism>
<evidence type="ECO:0008006" key="3">
    <source>
        <dbReference type="Google" id="ProtNLM"/>
    </source>
</evidence>
<proteinExistence type="predicted"/>